<evidence type="ECO:0000313" key="3">
    <source>
        <dbReference type="Proteomes" id="UP000334019"/>
    </source>
</evidence>
<dbReference type="EMBL" id="CP045851">
    <property type="protein sequence ID" value="QGG94031.1"/>
    <property type="molecule type" value="Genomic_DNA"/>
</dbReference>
<dbReference type="InterPro" id="IPR016516">
    <property type="entry name" value="UCP07580"/>
</dbReference>
<feature type="compositionally biased region" description="Basic residues" evidence="1">
    <location>
        <begin position="141"/>
        <end position="160"/>
    </location>
</feature>
<dbReference type="AlphaFoldDB" id="A0A5Q2RHK0"/>
<accession>A0A5Q2RHK0</accession>
<reference evidence="2 3" key="1">
    <citation type="submission" date="2019-11" db="EMBL/GenBank/DDBJ databases">
        <authorList>
            <person name="He Y."/>
        </authorList>
    </citation>
    <scope>NUCLEOTIDE SEQUENCE [LARGE SCALE GENOMIC DNA]</scope>
    <source>
        <strain evidence="2 3">SCSIO 58843</strain>
    </source>
</reference>
<feature type="region of interest" description="Disordered" evidence="1">
    <location>
        <begin position="89"/>
        <end position="167"/>
    </location>
</feature>
<dbReference type="Proteomes" id="UP000334019">
    <property type="component" value="Chromosome"/>
</dbReference>
<evidence type="ECO:0000256" key="1">
    <source>
        <dbReference type="SAM" id="MobiDB-lite"/>
    </source>
</evidence>
<evidence type="ECO:0008006" key="4">
    <source>
        <dbReference type="Google" id="ProtNLM"/>
    </source>
</evidence>
<gene>
    <name evidence="2" type="ORF">GH723_02315</name>
</gene>
<organism evidence="2 3">
    <name type="scientific">Actinomarinicola tropica</name>
    <dbReference type="NCBI Taxonomy" id="2789776"/>
    <lineage>
        <taxon>Bacteria</taxon>
        <taxon>Bacillati</taxon>
        <taxon>Actinomycetota</taxon>
        <taxon>Acidimicrobiia</taxon>
        <taxon>Acidimicrobiales</taxon>
        <taxon>Iamiaceae</taxon>
        <taxon>Actinomarinicola</taxon>
    </lineage>
</organism>
<name>A0A5Q2RHK0_9ACTN</name>
<sequence>MTTTTSASAPIQTRRMAFEASLQEVPRHFGVDGDLLSSHIAACLSSVFPDGEDFFVRSVRRFRDQVTDPDLKQQVNGFIGQEAVHGREARSTCSSWRPPSHRVPVPPRVRGRAHGERPRHRRPRVRRVRRGPGGAPARSGGGRRSRHRAAAPRCHGHGSRRCAGPRPAPAGGVAAPWCWAARRDRGFLLVGARARCARPFGPAVPVAADVLAIRPSRTGRSAS</sequence>
<feature type="compositionally biased region" description="Gly residues" evidence="1">
    <location>
        <begin position="131"/>
        <end position="140"/>
    </location>
</feature>
<proteinExistence type="predicted"/>
<dbReference type="PANTHER" id="PTHR39456">
    <property type="entry name" value="METAL-DEPENDENT HYDROLASE"/>
    <property type="match status" value="1"/>
</dbReference>
<feature type="compositionally biased region" description="Basic residues" evidence="1">
    <location>
        <begin position="109"/>
        <end position="130"/>
    </location>
</feature>
<evidence type="ECO:0000313" key="2">
    <source>
        <dbReference type="EMBL" id="QGG94031.1"/>
    </source>
</evidence>
<dbReference type="PANTHER" id="PTHR39456:SF1">
    <property type="entry name" value="METAL-DEPENDENT HYDROLASE"/>
    <property type="match status" value="1"/>
</dbReference>
<protein>
    <recommendedName>
        <fullName evidence="4">Metal-dependent hydrolase</fullName>
    </recommendedName>
</protein>
<dbReference type="Pfam" id="PF10118">
    <property type="entry name" value="Metal_hydrol"/>
    <property type="match status" value="1"/>
</dbReference>
<keyword evidence="3" id="KW-1185">Reference proteome</keyword>
<dbReference type="KEGG" id="atq:GH723_02315"/>